<proteinExistence type="predicted"/>
<dbReference type="HOGENOM" id="CLU_1320552_0_0_1"/>
<sequence length="208" mass="22762">MKAAVVIIPPPPGFQARQNPTASSILQTPFLGTPFVNWVHTILLHHHRRAHIGYRYRLGVTSPSQPSHQLTNSQPAKQPLATPIRTRPVDAAIQVTQVAQVAQAQVKSPVTSHQSPGLTNQPPPRSAVASAIGRLAHPRTPSQRPIRSPGWLVCLLLLVTRPVTGHWSGLKHLTQPIRWSPSHVLRSASLFLLPWGAAETQQRHSSVN</sequence>
<dbReference type="EMBL" id="GG663401">
    <property type="protein sequence ID" value="EEH02560.1"/>
    <property type="molecule type" value="Genomic_DNA"/>
</dbReference>
<keyword evidence="3" id="KW-1185">Reference proteome</keyword>
<organism evidence="2 3">
    <name type="scientific">Ajellomyces capsulatus (strain G186AR / H82 / ATCC MYA-2454 / RMSCC 2432)</name>
    <name type="common">Darling's disease fungus</name>
    <name type="synonym">Histoplasma capsulatum</name>
    <dbReference type="NCBI Taxonomy" id="447093"/>
    <lineage>
        <taxon>Eukaryota</taxon>
        <taxon>Fungi</taxon>
        <taxon>Dikarya</taxon>
        <taxon>Ascomycota</taxon>
        <taxon>Pezizomycotina</taxon>
        <taxon>Eurotiomycetes</taxon>
        <taxon>Eurotiomycetidae</taxon>
        <taxon>Onygenales</taxon>
        <taxon>Ajellomycetaceae</taxon>
        <taxon>Histoplasma</taxon>
    </lineage>
</organism>
<dbReference type="GeneID" id="69042213"/>
<gene>
    <name evidence="2" type="ORF">HCBG_09197</name>
</gene>
<dbReference type="AlphaFoldDB" id="C0P1B7"/>
<evidence type="ECO:0000256" key="1">
    <source>
        <dbReference type="SAM" id="MobiDB-lite"/>
    </source>
</evidence>
<name>C0P1B7_AJECG</name>
<accession>C0P1B7</accession>
<feature type="region of interest" description="Disordered" evidence="1">
    <location>
        <begin position="107"/>
        <end position="127"/>
    </location>
</feature>
<dbReference type="Proteomes" id="UP000001631">
    <property type="component" value="Unassembled WGS sequence"/>
</dbReference>
<dbReference type="RefSeq" id="XP_045283041.1">
    <property type="nucleotide sequence ID" value="XM_045436246.1"/>
</dbReference>
<evidence type="ECO:0000313" key="3">
    <source>
        <dbReference type="Proteomes" id="UP000001631"/>
    </source>
</evidence>
<dbReference type="InParanoid" id="C0P1B7"/>
<reference evidence="2" key="1">
    <citation type="submission" date="2009-02" db="EMBL/GenBank/DDBJ databases">
        <title>The Genome Sequence of Ajellomyces capsulatus strain G186AR.</title>
        <authorList>
            <consortium name="The Broad Institute Genome Sequencing Platform"/>
            <person name="Champion M."/>
            <person name="Cuomo C."/>
            <person name="Ma L.-J."/>
            <person name="Henn M.R."/>
            <person name="Sil A."/>
            <person name="Goldman B."/>
            <person name="Young S.K."/>
            <person name="Kodira C.D."/>
            <person name="Zeng Q."/>
            <person name="Koehrsen M."/>
            <person name="Alvarado L."/>
            <person name="Berlin A."/>
            <person name="Borenstein D."/>
            <person name="Chen Z."/>
            <person name="Engels R."/>
            <person name="Freedman E."/>
            <person name="Gellesch M."/>
            <person name="Goldberg J."/>
            <person name="Griggs A."/>
            <person name="Gujja S."/>
            <person name="Heiman D."/>
            <person name="Hepburn T."/>
            <person name="Howarth C."/>
            <person name="Jen D."/>
            <person name="Larson L."/>
            <person name="Lewis B."/>
            <person name="Mehta T."/>
            <person name="Park D."/>
            <person name="Pearson M."/>
            <person name="Roberts A."/>
            <person name="Saif S."/>
            <person name="Shea T."/>
            <person name="Shenoy N."/>
            <person name="Sisk P."/>
            <person name="Stolte C."/>
            <person name="Sykes S."/>
            <person name="Walk T."/>
            <person name="White J."/>
            <person name="Yandava C."/>
            <person name="Klein B."/>
            <person name="McEwen J.G."/>
            <person name="Puccia R."/>
            <person name="Goldman G.H."/>
            <person name="Felipe M.S."/>
            <person name="Nino-Vega G."/>
            <person name="San-Blas G."/>
            <person name="Taylor J."/>
            <person name="Mendoza L."/>
            <person name="Galagan J."/>
            <person name="Nusbaum C."/>
            <person name="Birren B."/>
        </authorList>
    </citation>
    <scope>NUCLEOTIDE SEQUENCE</scope>
    <source>
        <strain evidence="2">G186AR</strain>
    </source>
</reference>
<evidence type="ECO:0000313" key="2">
    <source>
        <dbReference type="EMBL" id="EEH02560.1"/>
    </source>
</evidence>
<feature type="compositionally biased region" description="Polar residues" evidence="1">
    <location>
        <begin position="108"/>
        <end position="120"/>
    </location>
</feature>
<protein>
    <submittedName>
        <fullName evidence="2">Uncharacterized protein</fullName>
    </submittedName>
</protein>